<evidence type="ECO:0000313" key="3">
    <source>
        <dbReference type="Proteomes" id="UP000177481"/>
    </source>
</evidence>
<dbReference type="Pfam" id="PF01368">
    <property type="entry name" value="DHH"/>
    <property type="match status" value="1"/>
</dbReference>
<comment type="caution">
    <text evidence="2">The sequence shown here is derived from an EMBL/GenBank/DDBJ whole genome shotgun (WGS) entry which is preliminary data.</text>
</comment>
<gene>
    <name evidence="2" type="ORF">A3A71_03925</name>
</gene>
<dbReference type="EMBL" id="MEZX01000003">
    <property type="protein sequence ID" value="OGD64291.1"/>
    <property type="molecule type" value="Genomic_DNA"/>
</dbReference>
<dbReference type="PANTHER" id="PTHR47618:SF1">
    <property type="entry name" value="BIFUNCTIONAL OLIGORIBONUCLEASE AND PAP PHOSPHATASE NRNA"/>
    <property type="match status" value="1"/>
</dbReference>
<name>A0A1F5EAB9_9BACT</name>
<reference evidence="2 3" key="1">
    <citation type="journal article" date="2016" name="Nat. Commun.">
        <title>Thousands of microbial genomes shed light on interconnected biogeochemical processes in an aquifer system.</title>
        <authorList>
            <person name="Anantharaman K."/>
            <person name="Brown C.T."/>
            <person name="Hug L.A."/>
            <person name="Sharon I."/>
            <person name="Castelle C.J."/>
            <person name="Probst A.J."/>
            <person name="Thomas B.C."/>
            <person name="Singh A."/>
            <person name="Wilkins M.J."/>
            <person name="Karaoz U."/>
            <person name="Brodie E.L."/>
            <person name="Williams K.H."/>
            <person name="Hubbard S.S."/>
            <person name="Banfield J.F."/>
        </authorList>
    </citation>
    <scope>NUCLEOTIDE SEQUENCE [LARGE SCALE GENOMIC DNA]</scope>
</reference>
<evidence type="ECO:0000259" key="1">
    <source>
        <dbReference type="Pfam" id="PF01368"/>
    </source>
</evidence>
<dbReference type="SUPFAM" id="SSF64182">
    <property type="entry name" value="DHH phosphoesterases"/>
    <property type="match status" value="1"/>
</dbReference>
<feature type="domain" description="DDH" evidence="1">
    <location>
        <begin position="17"/>
        <end position="156"/>
    </location>
</feature>
<accession>A0A1F5EAB9</accession>
<evidence type="ECO:0000313" key="2">
    <source>
        <dbReference type="EMBL" id="OGD64291.1"/>
    </source>
</evidence>
<proteinExistence type="predicted"/>
<dbReference type="InterPro" id="IPR001667">
    <property type="entry name" value="DDH_dom"/>
</dbReference>
<dbReference type="InterPro" id="IPR051319">
    <property type="entry name" value="Oligoribo/pAp-PDE_c-di-AMP_PDE"/>
</dbReference>
<organism evidence="2 3">
    <name type="scientific">Candidatus Berkelbacteria bacterium RIFCSPLOWO2_01_FULL_50_28</name>
    <dbReference type="NCBI Taxonomy" id="1797471"/>
    <lineage>
        <taxon>Bacteria</taxon>
        <taxon>Candidatus Berkelbacteria</taxon>
    </lineage>
</organism>
<dbReference type="Gene3D" id="3.10.310.30">
    <property type="match status" value="1"/>
</dbReference>
<dbReference type="Gene3D" id="3.90.1640.10">
    <property type="entry name" value="inorganic pyrophosphatase (n-terminal core)"/>
    <property type="match status" value="1"/>
</dbReference>
<dbReference type="STRING" id="1797471.A3A71_03925"/>
<dbReference type="Proteomes" id="UP000177481">
    <property type="component" value="Unassembled WGS sequence"/>
</dbReference>
<dbReference type="AlphaFoldDB" id="A0A1F5EAB9"/>
<dbReference type="InterPro" id="IPR038763">
    <property type="entry name" value="DHH_sf"/>
</dbReference>
<sequence>MSPEADVSRLVSSARQINIIVHRNPDGDSLGSALALKQAFPKKNIRLFCKSPIPSVFTAILGPIETAERLENADLIMVVDCSELHHTGYAQELPNATKSGSPLVVIDHHRQGNLVKLAAFNWCDSTASTTAELVSQLLGNMRIALNAEIATSLLLGLYTDTGGFQHPNTNSATLRLAGHLIGCGAKLQQITESLAARRSLIQTKLWGYAMNTVEIDKKGLASARISRQTMKDLGAGAEDAAGLANLLCLTNEARASLVLVETDSGWRGTLRTRHKDMNMHELATLFNGKGTRRSAGFLATNELILGKILDEPV</sequence>
<dbReference type="PANTHER" id="PTHR47618">
    <property type="entry name" value="BIFUNCTIONAL OLIGORIBONUCLEASE AND PAP PHOSPHATASE NRNA"/>
    <property type="match status" value="1"/>
</dbReference>
<protein>
    <recommendedName>
        <fullName evidence="1">DDH domain-containing protein</fullName>
    </recommendedName>
</protein>